<feature type="transmembrane region" description="Helical" evidence="1">
    <location>
        <begin position="183"/>
        <end position="204"/>
    </location>
</feature>
<dbReference type="AlphaFoldDB" id="A0A8C4N3A9"/>
<proteinExistence type="predicted"/>
<feature type="transmembrane region" description="Helical" evidence="1">
    <location>
        <begin position="26"/>
        <end position="51"/>
    </location>
</feature>
<evidence type="ECO:0008006" key="4">
    <source>
        <dbReference type="Google" id="ProtNLM"/>
    </source>
</evidence>
<dbReference type="Ensembl" id="ENSEBUT00000000528.1">
    <property type="protein sequence ID" value="ENSEBUP00000000238.1"/>
    <property type="gene ID" value="ENSEBUG00000000399.1"/>
</dbReference>
<keyword evidence="1" id="KW-0812">Transmembrane</keyword>
<reference evidence="2" key="2">
    <citation type="submission" date="2025-09" db="UniProtKB">
        <authorList>
            <consortium name="Ensembl"/>
        </authorList>
    </citation>
    <scope>IDENTIFICATION</scope>
</reference>
<keyword evidence="1" id="KW-0472">Membrane</keyword>
<feature type="transmembrane region" description="Helical" evidence="1">
    <location>
        <begin position="293"/>
        <end position="312"/>
    </location>
</feature>
<keyword evidence="1" id="KW-1133">Transmembrane helix</keyword>
<dbReference type="Proteomes" id="UP000694388">
    <property type="component" value="Unplaced"/>
</dbReference>
<evidence type="ECO:0000256" key="1">
    <source>
        <dbReference type="SAM" id="Phobius"/>
    </source>
</evidence>
<organism evidence="2 3">
    <name type="scientific">Eptatretus burgeri</name>
    <name type="common">Inshore hagfish</name>
    <dbReference type="NCBI Taxonomy" id="7764"/>
    <lineage>
        <taxon>Eukaryota</taxon>
        <taxon>Metazoa</taxon>
        <taxon>Chordata</taxon>
        <taxon>Craniata</taxon>
        <taxon>Vertebrata</taxon>
        <taxon>Cyclostomata</taxon>
        <taxon>Myxini</taxon>
        <taxon>Myxiniformes</taxon>
        <taxon>Myxinidae</taxon>
        <taxon>Eptatretinae</taxon>
        <taxon>Eptatretus</taxon>
    </lineage>
</organism>
<sequence length="590" mass="62811">MSMSLTRNGTNASAHTDGGTFGPPGVVFGAVVLTMAVMSFWCSTFSMWRLIRVSLHGRVRPPSSETTESTLLLCICTDDALGALSVVVTLILNLSLTEPVQPQSALCTSSAFLHTFSGLTGSLHCAGLASVQGKRSVYPRAGAISAAVVVVTLCLFAALGIWGDVVPRSWGGCFVDATGTHGLLVFVVYAVALCRLTQVALPTIPRLFCALPARTSLLGERNSTMPLKPEITYLTVERSGVYLSPATDSRSLVPITPSQLSCVNHAADVSGGSGRGFEVNNESSDGTFVKKRCVVFIAFLRVLLWLPLMAILPLGYVGNNQPKVGVTVKEAGAFFLSVLAMGSSPLLLCARHWLGAPCGCTFNWSRLSHHLTDRDHRGADSHRHTHYIEIAGSGLATQLCAIQGMVSLRSPTGKTLSLSTYEVSGTGSHALPVPQKVEVYRSKSVGHQPEAGSSGGMAGCGGGGITDTNVKIHLEVLEICNNGDADAVSIVSNISQASTRARSPSLRYSRKENRFVSVELDESASYSLHIPASNPDNDSINISIPDTVEAHRRNSRNVSCGYQEDIQFLNKAYREREAQTEDVASDVVQS</sequence>
<reference evidence="2" key="1">
    <citation type="submission" date="2025-08" db="UniProtKB">
        <authorList>
            <consortium name="Ensembl"/>
        </authorList>
    </citation>
    <scope>IDENTIFICATION</scope>
</reference>
<keyword evidence="3" id="KW-1185">Reference proteome</keyword>
<name>A0A8C4N3A9_EPTBU</name>
<protein>
    <recommendedName>
        <fullName evidence="4">G-protein coupled receptors family 1 profile domain-containing protein</fullName>
    </recommendedName>
</protein>
<feature type="transmembrane region" description="Helical" evidence="1">
    <location>
        <begin position="143"/>
        <end position="163"/>
    </location>
</feature>
<accession>A0A8C4N3A9</accession>
<feature type="transmembrane region" description="Helical" evidence="1">
    <location>
        <begin position="332"/>
        <end position="350"/>
    </location>
</feature>
<evidence type="ECO:0000313" key="3">
    <source>
        <dbReference type="Proteomes" id="UP000694388"/>
    </source>
</evidence>
<evidence type="ECO:0000313" key="2">
    <source>
        <dbReference type="Ensembl" id="ENSEBUP00000000238.1"/>
    </source>
</evidence>